<sequence>MTPGKQAILNALEALALSMRKEGVWPSTSPSNEALNSTVPFAVDAMDFESWLAFIFIPKMSQLIHSDAALPEMEITPAARLYLEDRSTPIIKQIAAIDGLVQTARVEQGMAQ</sequence>
<dbReference type="PANTHER" id="PTHR39586">
    <property type="entry name" value="CYTOPLASMIC PROTEIN-RELATED"/>
    <property type="match status" value="1"/>
</dbReference>
<evidence type="ECO:0000313" key="2">
    <source>
        <dbReference type="EMBL" id="NDW20588.1"/>
    </source>
</evidence>
<dbReference type="SUPFAM" id="SSF158452">
    <property type="entry name" value="YqcC-like"/>
    <property type="match status" value="1"/>
</dbReference>
<evidence type="ECO:0000313" key="3">
    <source>
        <dbReference type="Proteomes" id="UP000478837"/>
    </source>
</evidence>
<name>A0A6L9MQZ8_9ALTE</name>
<dbReference type="InterPro" id="IPR023376">
    <property type="entry name" value="YqcC-like_dom"/>
</dbReference>
<dbReference type="InterPro" id="IPR036814">
    <property type="entry name" value="YqcC-like_sf"/>
</dbReference>
<keyword evidence="3" id="KW-1185">Reference proteome</keyword>
<gene>
    <name evidence="2" type="ORF">GTW09_03515</name>
</gene>
<dbReference type="GO" id="GO:0044010">
    <property type="term" value="P:single-species biofilm formation"/>
    <property type="evidence" value="ECO:0007669"/>
    <property type="project" value="TreeGrafter"/>
</dbReference>
<proteinExistence type="predicted"/>
<dbReference type="RefSeq" id="WP_100971112.1">
    <property type="nucleotide sequence ID" value="NZ_JAAAWP010000002.1"/>
</dbReference>
<feature type="domain" description="YqcC-like" evidence="1">
    <location>
        <begin position="9"/>
        <end position="99"/>
    </location>
</feature>
<evidence type="ECO:0000259" key="1">
    <source>
        <dbReference type="Pfam" id="PF04287"/>
    </source>
</evidence>
<dbReference type="EMBL" id="JAAAWP010000002">
    <property type="protein sequence ID" value="NDW20588.1"/>
    <property type="molecule type" value="Genomic_DNA"/>
</dbReference>
<dbReference type="PANTHER" id="PTHR39586:SF1">
    <property type="entry name" value="CYTOPLASMIC PROTEIN"/>
    <property type="match status" value="1"/>
</dbReference>
<protein>
    <submittedName>
        <fullName evidence="2">YqcC family protein</fullName>
    </submittedName>
</protein>
<comment type="caution">
    <text evidence="2">The sequence shown here is derived from an EMBL/GenBank/DDBJ whole genome shotgun (WGS) entry which is preliminary data.</text>
</comment>
<dbReference type="InterPro" id="IPR007384">
    <property type="entry name" value="UCP006257"/>
</dbReference>
<accession>A0A6L9MQZ8</accession>
<organism evidence="2 3">
    <name type="scientific">Alteromonas hispanica</name>
    <dbReference type="NCBI Taxonomy" id="315421"/>
    <lineage>
        <taxon>Bacteria</taxon>
        <taxon>Pseudomonadati</taxon>
        <taxon>Pseudomonadota</taxon>
        <taxon>Gammaproteobacteria</taxon>
        <taxon>Alteromonadales</taxon>
        <taxon>Alteromonadaceae</taxon>
        <taxon>Alteromonas/Salinimonas group</taxon>
        <taxon>Alteromonas</taxon>
    </lineage>
</organism>
<dbReference type="Gene3D" id="1.20.1440.40">
    <property type="entry name" value="YqcC-like"/>
    <property type="match status" value="1"/>
</dbReference>
<dbReference type="AlphaFoldDB" id="A0A6L9MQZ8"/>
<dbReference type="Pfam" id="PF04287">
    <property type="entry name" value="DUF446"/>
    <property type="match status" value="1"/>
</dbReference>
<reference evidence="2 3" key="1">
    <citation type="submission" date="2020-01" db="EMBL/GenBank/DDBJ databases">
        <title>Genomes of bacteria type strains.</title>
        <authorList>
            <person name="Chen J."/>
            <person name="Zhu S."/>
            <person name="Yang J."/>
        </authorList>
    </citation>
    <scope>NUCLEOTIDE SEQUENCE [LARGE SCALE GENOMIC DNA]</scope>
    <source>
        <strain evidence="2 3">LMG 22958</strain>
    </source>
</reference>
<dbReference type="Proteomes" id="UP000478837">
    <property type="component" value="Unassembled WGS sequence"/>
</dbReference>